<keyword evidence="9" id="KW-1185">Reference proteome</keyword>
<dbReference type="GO" id="GO:0046872">
    <property type="term" value="F:metal ion binding"/>
    <property type="evidence" value="ECO:0007669"/>
    <property type="project" value="UniProtKB-KW"/>
</dbReference>
<feature type="domain" description="LIM zinc-binding" evidence="7">
    <location>
        <begin position="189"/>
        <end position="255"/>
    </location>
</feature>
<evidence type="ECO:0000256" key="4">
    <source>
        <dbReference type="ARBA" id="ARBA00037833"/>
    </source>
</evidence>
<keyword evidence="3 5" id="KW-0440">LIM domain</keyword>
<dbReference type="Pfam" id="PF00412">
    <property type="entry name" value="LIM"/>
    <property type="match status" value="1"/>
</dbReference>
<name>A0ABD6EV15_9BILA</name>
<dbReference type="SMART" id="SM00132">
    <property type="entry name" value="LIM"/>
    <property type="match status" value="1"/>
</dbReference>
<dbReference type="GO" id="GO:0055120">
    <property type="term" value="C:striated muscle dense body"/>
    <property type="evidence" value="ECO:0007669"/>
    <property type="project" value="UniProtKB-ARBA"/>
</dbReference>
<dbReference type="Proteomes" id="UP001608902">
    <property type="component" value="Unassembled WGS sequence"/>
</dbReference>
<evidence type="ECO:0000256" key="2">
    <source>
        <dbReference type="ARBA" id="ARBA00022833"/>
    </source>
</evidence>
<dbReference type="AlphaFoldDB" id="A0ABD6EV15"/>
<feature type="region of interest" description="Disordered" evidence="6">
    <location>
        <begin position="116"/>
        <end position="181"/>
    </location>
</feature>
<dbReference type="FunFam" id="2.10.110.10:FF:000009">
    <property type="entry name" value="Paxillin isoform 1"/>
    <property type="match status" value="1"/>
</dbReference>
<evidence type="ECO:0000256" key="3">
    <source>
        <dbReference type="ARBA" id="ARBA00023038"/>
    </source>
</evidence>
<keyword evidence="2 5" id="KW-0862">Zinc</keyword>
<evidence type="ECO:0000313" key="8">
    <source>
        <dbReference type="EMBL" id="MFH4983350.1"/>
    </source>
</evidence>
<accession>A0ABD6EV15</accession>
<dbReference type="GO" id="GO:0031430">
    <property type="term" value="C:M band"/>
    <property type="evidence" value="ECO:0007669"/>
    <property type="project" value="UniProtKB-SubCell"/>
</dbReference>
<sequence>IRDTLDTVVDGVNQTTEYIRKKKIEKVTRRTYQTEMDVNGYIDVEPNDEFLTTRLKSISTEDMQKELSKIKDDQKQHAVTDTLAALVYDVNATAEVLRRGSLKKKKAKDENVEVEYKLRLTPAPDEEFPSPQPPRQSDEDNTCTAEKLSHEYGVDMSDSRTNSLSKRARSETPRRTINIESTPPPSALPICAFCSESIEGPIITALAPNSYRAQKFHPYHFMCSYCLKALNLRGTYREHERKPYCHECFFRLYNGLIYSPDENQAKIEKLI</sequence>
<protein>
    <recommendedName>
        <fullName evidence="7">LIM zinc-binding domain-containing protein</fullName>
    </recommendedName>
</protein>
<proteinExistence type="predicted"/>
<dbReference type="CDD" id="cd09339">
    <property type="entry name" value="LIM4_Paxillin_like"/>
    <property type="match status" value="1"/>
</dbReference>
<gene>
    <name evidence="8" type="ORF">AB6A40_010059</name>
</gene>
<comment type="subcellular location">
    <subcellularLocation>
        <location evidence="4">Cytoplasm</location>
        <location evidence="4">Myofibril</location>
        <location evidence="4">Sarcomere</location>
        <location evidence="4">M line</location>
    </subcellularLocation>
</comment>
<dbReference type="PROSITE" id="PS50023">
    <property type="entry name" value="LIM_DOMAIN_2"/>
    <property type="match status" value="1"/>
</dbReference>
<dbReference type="PROSITE" id="PS00478">
    <property type="entry name" value="LIM_DOMAIN_1"/>
    <property type="match status" value="1"/>
</dbReference>
<comment type="caution">
    <text evidence="8">The sequence shown here is derived from an EMBL/GenBank/DDBJ whole genome shotgun (WGS) entry which is preliminary data.</text>
</comment>
<keyword evidence="1 5" id="KW-0479">Metal-binding</keyword>
<evidence type="ECO:0000256" key="6">
    <source>
        <dbReference type="SAM" id="MobiDB-lite"/>
    </source>
</evidence>
<feature type="non-terminal residue" evidence="8">
    <location>
        <position position="1"/>
    </location>
</feature>
<reference evidence="8 9" key="1">
    <citation type="submission" date="2024-08" db="EMBL/GenBank/DDBJ databases">
        <title>Gnathostoma spinigerum genome.</title>
        <authorList>
            <person name="Gonzalez-Bertolin B."/>
            <person name="Monzon S."/>
            <person name="Zaballos A."/>
            <person name="Jimenez P."/>
            <person name="Dekumyoy P."/>
            <person name="Varona S."/>
            <person name="Cuesta I."/>
            <person name="Sumanam S."/>
            <person name="Adisakwattana P."/>
            <person name="Gasser R.B."/>
            <person name="Hernandez-Gonzalez A."/>
            <person name="Young N.D."/>
            <person name="Perteguer M.J."/>
        </authorList>
    </citation>
    <scope>NUCLEOTIDE SEQUENCE [LARGE SCALE GENOMIC DNA]</scope>
    <source>
        <strain evidence="8">AL3</strain>
        <tissue evidence="8">Liver</tissue>
    </source>
</reference>
<evidence type="ECO:0000259" key="7">
    <source>
        <dbReference type="PROSITE" id="PS50023"/>
    </source>
</evidence>
<dbReference type="Gene3D" id="2.10.110.10">
    <property type="entry name" value="Cysteine Rich Protein"/>
    <property type="match status" value="1"/>
</dbReference>
<evidence type="ECO:0000256" key="1">
    <source>
        <dbReference type="ARBA" id="ARBA00022723"/>
    </source>
</evidence>
<evidence type="ECO:0000256" key="5">
    <source>
        <dbReference type="PROSITE-ProRule" id="PRU00125"/>
    </source>
</evidence>
<organism evidence="8 9">
    <name type="scientific">Gnathostoma spinigerum</name>
    <dbReference type="NCBI Taxonomy" id="75299"/>
    <lineage>
        <taxon>Eukaryota</taxon>
        <taxon>Metazoa</taxon>
        <taxon>Ecdysozoa</taxon>
        <taxon>Nematoda</taxon>
        <taxon>Chromadorea</taxon>
        <taxon>Rhabditida</taxon>
        <taxon>Spirurina</taxon>
        <taxon>Gnathostomatomorpha</taxon>
        <taxon>Gnathostomatoidea</taxon>
        <taxon>Gnathostomatidae</taxon>
        <taxon>Gnathostoma</taxon>
    </lineage>
</organism>
<dbReference type="InterPro" id="IPR001781">
    <property type="entry name" value="Znf_LIM"/>
</dbReference>
<dbReference type="EMBL" id="JBGFUD010011981">
    <property type="protein sequence ID" value="MFH4983350.1"/>
    <property type="molecule type" value="Genomic_DNA"/>
</dbReference>
<evidence type="ECO:0000313" key="9">
    <source>
        <dbReference type="Proteomes" id="UP001608902"/>
    </source>
</evidence>